<gene>
    <name evidence="2" type="ORF">C1SCF055_LOCUS14204</name>
</gene>
<dbReference type="AlphaFoldDB" id="A0A9P1C8Q7"/>
<dbReference type="OrthoDB" id="446411at2759"/>
<evidence type="ECO:0000256" key="1">
    <source>
        <dbReference type="SAM" id="Coils"/>
    </source>
</evidence>
<dbReference type="EMBL" id="CAMXCT030001114">
    <property type="protein sequence ID" value="CAL4774202.1"/>
    <property type="molecule type" value="Genomic_DNA"/>
</dbReference>
<evidence type="ECO:0000313" key="2">
    <source>
        <dbReference type="EMBL" id="CAI3986890.1"/>
    </source>
</evidence>
<comment type="caution">
    <text evidence="2">The sequence shown here is derived from an EMBL/GenBank/DDBJ whole genome shotgun (WGS) entry which is preliminary data.</text>
</comment>
<dbReference type="Proteomes" id="UP001152797">
    <property type="component" value="Unassembled WGS sequence"/>
</dbReference>
<feature type="coiled-coil region" evidence="1">
    <location>
        <begin position="42"/>
        <end position="83"/>
    </location>
</feature>
<accession>A0A9P1C8Q7</accession>
<organism evidence="2">
    <name type="scientific">Cladocopium goreaui</name>
    <dbReference type="NCBI Taxonomy" id="2562237"/>
    <lineage>
        <taxon>Eukaryota</taxon>
        <taxon>Sar</taxon>
        <taxon>Alveolata</taxon>
        <taxon>Dinophyceae</taxon>
        <taxon>Suessiales</taxon>
        <taxon>Symbiodiniaceae</taxon>
        <taxon>Cladocopium</taxon>
    </lineage>
</organism>
<reference evidence="3" key="2">
    <citation type="submission" date="2024-04" db="EMBL/GenBank/DDBJ databases">
        <authorList>
            <person name="Chen Y."/>
            <person name="Shah S."/>
            <person name="Dougan E. K."/>
            <person name="Thang M."/>
            <person name="Chan C."/>
        </authorList>
    </citation>
    <scope>NUCLEOTIDE SEQUENCE [LARGE SCALE GENOMIC DNA]</scope>
</reference>
<sequence>MARNYPVTHLRPPLADSQAEELNVCTMLEEGNDGDRIDTTASKQATEAAEAAAAAAAEAKAEVQRLRQALTSEEEACAEARAELEVAGSGSEASEADRLRLLLSQEKTKSRALGERALRSERHRQKLLEEMVQDGQADVELVSLAKAVGRTVKAIASISKEALMFDGRSGGEDFRRRTGNS</sequence>
<protein>
    <submittedName>
        <fullName evidence="2">Uncharacterized protein</fullName>
    </submittedName>
</protein>
<dbReference type="EMBL" id="CAMXCT010001114">
    <property type="protein sequence ID" value="CAI3986890.1"/>
    <property type="molecule type" value="Genomic_DNA"/>
</dbReference>
<dbReference type="EMBL" id="CAMXCT020001114">
    <property type="protein sequence ID" value="CAL1140265.1"/>
    <property type="molecule type" value="Genomic_DNA"/>
</dbReference>
<keyword evidence="1" id="KW-0175">Coiled coil</keyword>
<reference evidence="2" key="1">
    <citation type="submission" date="2022-10" db="EMBL/GenBank/DDBJ databases">
        <authorList>
            <person name="Chen Y."/>
            <person name="Dougan E. K."/>
            <person name="Chan C."/>
            <person name="Rhodes N."/>
            <person name="Thang M."/>
        </authorList>
    </citation>
    <scope>NUCLEOTIDE SEQUENCE</scope>
</reference>
<evidence type="ECO:0000313" key="3">
    <source>
        <dbReference type="EMBL" id="CAL1140265.1"/>
    </source>
</evidence>
<keyword evidence="4" id="KW-1185">Reference proteome</keyword>
<name>A0A9P1C8Q7_9DINO</name>
<evidence type="ECO:0000313" key="4">
    <source>
        <dbReference type="Proteomes" id="UP001152797"/>
    </source>
</evidence>
<proteinExistence type="predicted"/>